<keyword evidence="3" id="KW-1185">Reference proteome</keyword>
<dbReference type="InterPro" id="IPR035699">
    <property type="entry name" value="AAA_6"/>
</dbReference>
<dbReference type="InterPro" id="IPR026983">
    <property type="entry name" value="DHC"/>
</dbReference>
<dbReference type="PANTHER" id="PTHR45703">
    <property type="entry name" value="DYNEIN HEAVY CHAIN"/>
    <property type="match status" value="1"/>
</dbReference>
<dbReference type="InterPro" id="IPR027417">
    <property type="entry name" value="P-loop_NTPase"/>
</dbReference>
<evidence type="ECO:0000313" key="3">
    <source>
        <dbReference type="Proteomes" id="UP000694555"/>
    </source>
</evidence>
<evidence type="ECO:0000313" key="2">
    <source>
        <dbReference type="Ensembl" id="ENSBJAP00000016685.1"/>
    </source>
</evidence>
<accession>A0A8C0HMZ1</accession>
<dbReference type="GO" id="GO:0045505">
    <property type="term" value="F:dynein intermediate chain binding"/>
    <property type="evidence" value="ECO:0007669"/>
    <property type="project" value="InterPro"/>
</dbReference>
<organism evidence="2 3">
    <name type="scientific">Buteo japonicus</name>
    <dbReference type="NCBI Taxonomy" id="224669"/>
    <lineage>
        <taxon>Eukaryota</taxon>
        <taxon>Metazoa</taxon>
        <taxon>Chordata</taxon>
        <taxon>Craniata</taxon>
        <taxon>Vertebrata</taxon>
        <taxon>Euteleostomi</taxon>
        <taxon>Archelosauria</taxon>
        <taxon>Archosauria</taxon>
        <taxon>Dinosauria</taxon>
        <taxon>Saurischia</taxon>
        <taxon>Theropoda</taxon>
        <taxon>Coelurosauria</taxon>
        <taxon>Aves</taxon>
        <taxon>Neognathae</taxon>
        <taxon>Neoaves</taxon>
        <taxon>Telluraves</taxon>
        <taxon>Accipitrimorphae</taxon>
        <taxon>Accipitriformes</taxon>
        <taxon>Accipitridae</taxon>
        <taxon>Accipitrinae</taxon>
        <taxon>Buteo</taxon>
    </lineage>
</organism>
<proteinExistence type="predicted"/>
<dbReference type="FunFam" id="1.10.8.710:FF:000008">
    <property type="entry name" value="Dynein axonemal heavy chain 3"/>
    <property type="match status" value="1"/>
</dbReference>
<dbReference type="SUPFAM" id="SSF52540">
    <property type="entry name" value="P-loop containing nucleoside triphosphate hydrolases"/>
    <property type="match status" value="1"/>
</dbReference>
<dbReference type="FunFam" id="3.40.50.300:FF:001112">
    <property type="entry name" value="Dynein heavy chain 12, axonemal"/>
    <property type="match status" value="1"/>
</dbReference>
<dbReference type="Pfam" id="PF12774">
    <property type="entry name" value="AAA_6"/>
    <property type="match status" value="1"/>
</dbReference>
<dbReference type="AlphaFoldDB" id="A0A8C0HMZ1"/>
<protein>
    <recommendedName>
        <fullName evidence="1">Dynein heavy chain hydrolytic ATP-binding dynein motor region domain-containing protein</fullName>
    </recommendedName>
</protein>
<feature type="domain" description="Dynein heavy chain hydrolytic ATP-binding dynein motor region" evidence="1">
    <location>
        <begin position="1"/>
        <end position="114"/>
    </location>
</feature>
<dbReference type="GO" id="GO:0005524">
    <property type="term" value="F:ATP binding"/>
    <property type="evidence" value="ECO:0007669"/>
    <property type="project" value="InterPro"/>
</dbReference>
<evidence type="ECO:0000259" key="1">
    <source>
        <dbReference type="Pfam" id="PF12774"/>
    </source>
</evidence>
<dbReference type="Proteomes" id="UP000694555">
    <property type="component" value="Unplaced"/>
</dbReference>
<reference evidence="2" key="1">
    <citation type="submission" date="2025-08" db="UniProtKB">
        <authorList>
            <consortium name="Ensembl"/>
        </authorList>
    </citation>
    <scope>IDENTIFICATION</scope>
</reference>
<dbReference type="GO" id="GO:0030286">
    <property type="term" value="C:dynein complex"/>
    <property type="evidence" value="ECO:0007669"/>
    <property type="project" value="InterPro"/>
</dbReference>
<dbReference type="Gene3D" id="3.40.50.300">
    <property type="entry name" value="P-loop containing nucleotide triphosphate hydrolases"/>
    <property type="match status" value="1"/>
</dbReference>
<sequence length="269" mass="30809">MRAVKAVLVAAGNLKLKFPMEDEDILLLRSIKDVNEPKFLSHDIPLFMGITSDLFPGIKLPDADYNVSTLVIFPWSKSLWVVLWSFIEKMIQTYEMMIVRHGFMLVGESFSGKTKVLHVLAETLSLMKERGYGEEEKVIFRTVNPKSITMGQLFGQFDMVSHEWTDGIIANTFREFALSETPERKWVIFDGPIDTVWIESMNTVLDDNKKLCLMSGEIIQMSLQMNLIFETMDLSQASPATVSRCGMIYLEPSQLGWRPLVISWLRQLE</sequence>
<reference evidence="2" key="2">
    <citation type="submission" date="2025-09" db="UniProtKB">
        <authorList>
            <consortium name="Ensembl"/>
        </authorList>
    </citation>
    <scope>IDENTIFICATION</scope>
</reference>
<dbReference type="Gene3D" id="1.10.8.710">
    <property type="match status" value="1"/>
</dbReference>
<dbReference type="Ensembl" id="ENSBJAT00000017142.1">
    <property type="protein sequence ID" value="ENSBJAP00000016685.1"/>
    <property type="gene ID" value="ENSBJAG00000011029.1"/>
</dbReference>
<name>A0A8C0HMZ1_9AVES</name>
<dbReference type="InterPro" id="IPR043157">
    <property type="entry name" value="Dynein_AAA1S"/>
</dbReference>
<dbReference type="PANTHER" id="PTHR45703:SF1">
    <property type="entry name" value="DYNEINS HEAVY CHAIN"/>
    <property type="match status" value="1"/>
</dbReference>
<dbReference type="GO" id="GO:0007018">
    <property type="term" value="P:microtubule-based movement"/>
    <property type="evidence" value="ECO:0007669"/>
    <property type="project" value="InterPro"/>
</dbReference>
<dbReference type="GO" id="GO:0051959">
    <property type="term" value="F:dynein light intermediate chain binding"/>
    <property type="evidence" value="ECO:0007669"/>
    <property type="project" value="InterPro"/>
</dbReference>